<feature type="region of interest" description="Disordered" evidence="1">
    <location>
        <begin position="1"/>
        <end position="102"/>
    </location>
</feature>
<evidence type="ECO:0000259" key="2">
    <source>
        <dbReference type="Pfam" id="PF08240"/>
    </source>
</evidence>
<sequence length="644" mass="72769">MSETQSTQDPSSEEAPRATTTNSTTAATEPTTTATMAATTDAPPDPPNYDQTEAESELSSSSPAKPVKAKKSVGFAPPPVEDLREHHANIKRKEEDELKSSSFHKIPPELAYLDKKKASTAVPKPIDQSPKLEKPNSRFRLADLPDLSKAKLFDVKDLSVQNKETELQFHYTTFNLPPSSDSVIVDVKYASLNSFDLSKINQYLLNLSNVKVGLGYEFAGEVQYVGSSMSKKFAVGDKVLGMLDPTSRRGALSTSQVMYPGSRDVLLKVSDEVLDQLDKIDINLTGILDHKEFKVGEEEEEEEEEEAVGEVASQTDKSSLNSKSMPPLAKLSSVSLLYNHSKQMLQHLDPGLTKANILINGADTDIGLTMVQIVLSQYQFDYLNLILVIREKSQKEMDQLLAYFEKKYYDPSRPKKVQCVSFDVVNDGLYFAGERVPTSYKKPDFFATEIINSLLISHDGELINEGNINDYKLDFFVDLIGCKKYFQSTSTKLHEIETLNFPYKQHTSSSIETLFQASSNIPFLARILKPKKYNSAVVSGCKFTLSNPSYNIDKLIDFAEQGVTNPWNKGWASGFLNNWTSYYYYEEIYLKIKRSWCEEALRMVLDNQLKFKIDHFVDWRKDYKKYIKELKENDGKVIFKVEDF</sequence>
<feature type="compositionally biased region" description="Low complexity" evidence="1">
    <location>
        <begin position="57"/>
        <end position="66"/>
    </location>
</feature>
<dbReference type="EMBL" id="OZ022406">
    <property type="protein sequence ID" value="CAK9437485.1"/>
    <property type="molecule type" value="Genomic_DNA"/>
</dbReference>
<dbReference type="Pfam" id="PF08240">
    <property type="entry name" value="ADH_N"/>
    <property type="match status" value="1"/>
</dbReference>
<dbReference type="Gene3D" id="3.90.180.10">
    <property type="entry name" value="Medium-chain alcohol dehydrogenases, catalytic domain"/>
    <property type="match status" value="1"/>
</dbReference>
<dbReference type="Proteomes" id="UP001497383">
    <property type="component" value="Chromosome 2"/>
</dbReference>
<dbReference type="PANTHER" id="PTHR43482">
    <property type="entry name" value="PROTEIN AST1-RELATED"/>
    <property type="match status" value="1"/>
</dbReference>
<evidence type="ECO:0000313" key="3">
    <source>
        <dbReference type="EMBL" id="CAK9437485.1"/>
    </source>
</evidence>
<proteinExistence type="predicted"/>
<protein>
    <recommendedName>
        <fullName evidence="2">Alcohol dehydrogenase-like N-terminal domain-containing protein</fullName>
    </recommendedName>
</protein>
<feature type="compositionally biased region" description="Acidic residues" evidence="1">
    <location>
        <begin position="297"/>
        <end position="308"/>
    </location>
</feature>
<dbReference type="InterPro" id="IPR011032">
    <property type="entry name" value="GroES-like_sf"/>
</dbReference>
<dbReference type="SUPFAM" id="SSF50129">
    <property type="entry name" value="GroES-like"/>
    <property type="match status" value="1"/>
</dbReference>
<feature type="compositionally biased region" description="Polar residues" evidence="1">
    <location>
        <begin position="1"/>
        <end position="10"/>
    </location>
</feature>
<dbReference type="InterPro" id="IPR052585">
    <property type="entry name" value="Lipid_raft_assoc_Zn_ADH"/>
</dbReference>
<name>A0ABP0ZIE8_9ASCO</name>
<dbReference type="PANTHER" id="PTHR43482:SF1">
    <property type="entry name" value="PROTEIN AST1-RELATED"/>
    <property type="match status" value="1"/>
</dbReference>
<dbReference type="GeneID" id="92207059"/>
<evidence type="ECO:0000256" key="1">
    <source>
        <dbReference type="SAM" id="MobiDB-lite"/>
    </source>
</evidence>
<organism evidence="3 4">
    <name type="scientific">Lodderomyces beijingensis</name>
    <dbReference type="NCBI Taxonomy" id="1775926"/>
    <lineage>
        <taxon>Eukaryota</taxon>
        <taxon>Fungi</taxon>
        <taxon>Dikarya</taxon>
        <taxon>Ascomycota</taxon>
        <taxon>Saccharomycotina</taxon>
        <taxon>Pichiomycetes</taxon>
        <taxon>Debaryomycetaceae</taxon>
        <taxon>Candida/Lodderomyces clade</taxon>
        <taxon>Lodderomyces</taxon>
    </lineage>
</organism>
<accession>A0ABP0ZIE8</accession>
<dbReference type="InterPro" id="IPR013154">
    <property type="entry name" value="ADH-like_N"/>
</dbReference>
<dbReference type="RefSeq" id="XP_066828801.1">
    <property type="nucleotide sequence ID" value="XM_066971798.1"/>
</dbReference>
<feature type="region of interest" description="Disordered" evidence="1">
    <location>
        <begin position="295"/>
        <end position="326"/>
    </location>
</feature>
<feature type="compositionally biased region" description="Low complexity" evidence="1">
    <location>
        <begin position="17"/>
        <end position="42"/>
    </location>
</feature>
<feature type="compositionally biased region" description="Polar residues" evidence="1">
    <location>
        <begin position="313"/>
        <end position="324"/>
    </location>
</feature>
<gene>
    <name evidence="3" type="ORF">LODBEIA_P18630</name>
</gene>
<feature type="domain" description="Alcohol dehydrogenase-like N-terminal" evidence="2">
    <location>
        <begin position="181"/>
        <end position="240"/>
    </location>
</feature>
<evidence type="ECO:0000313" key="4">
    <source>
        <dbReference type="Proteomes" id="UP001497383"/>
    </source>
</evidence>
<feature type="compositionally biased region" description="Basic and acidic residues" evidence="1">
    <location>
        <begin position="81"/>
        <end position="99"/>
    </location>
</feature>
<reference evidence="3 4" key="1">
    <citation type="submission" date="2024-03" db="EMBL/GenBank/DDBJ databases">
        <authorList>
            <person name="Brejova B."/>
        </authorList>
    </citation>
    <scope>NUCLEOTIDE SEQUENCE [LARGE SCALE GENOMIC DNA]</scope>
    <source>
        <strain evidence="3 4">CBS 14171</strain>
    </source>
</reference>
<keyword evidence="4" id="KW-1185">Reference proteome</keyword>